<dbReference type="InterPro" id="IPR005560">
    <property type="entry name" value="Csp_YhjQ"/>
</dbReference>
<reference evidence="1 2" key="1">
    <citation type="submission" date="2016-10" db="EMBL/GenBank/DDBJ databases">
        <authorList>
            <person name="de Groot N.N."/>
        </authorList>
    </citation>
    <scope>NUCLEOTIDE SEQUENCE [LARGE SCALE GENOMIC DNA]</scope>
    <source>
        <strain evidence="1 2">CGMCC 4.1859</strain>
    </source>
</reference>
<evidence type="ECO:0000313" key="1">
    <source>
        <dbReference type="EMBL" id="SDE59602.1"/>
    </source>
</evidence>
<dbReference type="AlphaFoldDB" id="A0A1G7E7E1"/>
<protein>
    <submittedName>
        <fullName evidence="1">Uncharacterized protein</fullName>
    </submittedName>
</protein>
<name>A0A1G7E7E1_9ACTN</name>
<dbReference type="EMBL" id="FNAX01000002">
    <property type="protein sequence ID" value="SDE59602.1"/>
    <property type="molecule type" value="Genomic_DNA"/>
</dbReference>
<gene>
    <name evidence="1" type="ORF">SAMN05216260_102512</name>
</gene>
<accession>A0A1G7E7E1</accession>
<proteinExistence type="predicted"/>
<organism evidence="1 2">
    <name type="scientific">Streptomyces griseoaurantiacus</name>
    <dbReference type="NCBI Taxonomy" id="68213"/>
    <lineage>
        <taxon>Bacteria</taxon>
        <taxon>Bacillati</taxon>
        <taxon>Actinomycetota</taxon>
        <taxon>Actinomycetes</taxon>
        <taxon>Kitasatosporales</taxon>
        <taxon>Streptomycetaceae</taxon>
        <taxon>Streptomyces</taxon>
        <taxon>Streptomyces aurantiacus group</taxon>
    </lineage>
</organism>
<sequence>MIHTRELLDSISSESFLGNDVLATAVDVLAECETAVTACATGMLAEKDADTLRAAIDRNLDCADAAGATRRILTRHSGHDPALLIAQVEACLIACQPRPVQRTRPAP</sequence>
<dbReference type="Pfam" id="PF03860">
    <property type="entry name" value="Csp"/>
    <property type="match status" value="1"/>
</dbReference>
<dbReference type="Gene3D" id="1.20.1270.360">
    <property type="match status" value="1"/>
</dbReference>
<dbReference type="Proteomes" id="UP000198614">
    <property type="component" value="Unassembled WGS sequence"/>
</dbReference>
<evidence type="ECO:0000313" key="2">
    <source>
        <dbReference type="Proteomes" id="UP000198614"/>
    </source>
</evidence>